<dbReference type="Pfam" id="PF01509">
    <property type="entry name" value="TruB_N"/>
    <property type="match status" value="1"/>
</dbReference>
<dbReference type="InterPro" id="IPR032819">
    <property type="entry name" value="TruB_C"/>
</dbReference>
<evidence type="ECO:0000256" key="4">
    <source>
        <dbReference type="ARBA" id="ARBA00023235"/>
    </source>
</evidence>
<proteinExistence type="inferred from homology"/>
<comment type="similarity">
    <text evidence="2 5">Belongs to the pseudouridine synthase TruB family. Type 1 subfamily.</text>
</comment>
<dbReference type="PANTHER" id="PTHR13767:SF2">
    <property type="entry name" value="PSEUDOURIDYLATE SYNTHASE TRUB1"/>
    <property type="match status" value="1"/>
</dbReference>
<dbReference type="SUPFAM" id="SSF55120">
    <property type="entry name" value="Pseudouridine synthase"/>
    <property type="match status" value="1"/>
</dbReference>
<feature type="active site" description="Nucleophile" evidence="5">
    <location>
        <position position="48"/>
    </location>
</feature>
<keyword evidence="4 5" id="KW-0413">Isomerase</keyword>
<keyword evidence="9" id="KW-1185">Reference proteome</keyword>
<name>A0AB33Z2J2_9GAMM</name>
<dbReference type="GO" id="GO:1990481">
    <property type="term" value="P:mRNA pseudouridine synthesis"/>
    <property type="evidence" value="ECO:0007669"/>
    <property type="project" value="TreeGrafter"/>
</dbReference>
<dbReference type="PANTHER" id="PTHR13767">
    <property type="entry name" value="TRNA-PSEUDOURIDINE SYNTHASE"/>
    <property type="match status" value="1"/>
</dbReference>
<dbReference type="InterPro" id="IPR020103">
    <property type="entry name" value="PsdUridine_synth_cat_dom_sf"/>
</dbReference>
<evidence type="ECO:0000259" key="6">
    <source>
        <dbReference type="Pfam" id="PF01509"/>
    </source>
</evidence>
<organism evidence="8 9">
    <name type="scientific">Cycloclasticus pugetii</name>
    <dbReference type="NCBI Taxonomy" id="34068"/>
    <lineage>
        <taxon>Bacteria</taxon>
        <taxon>Pseudomonadati</taxon>
        <taxon>Pseudomonadota</taxon>
        <taxon>Gammaproteobacteria</taxon>
        <taxon>Thiotrichales</taxon>
        <taxon>Piscirickettsiaceae</taxon>
        <taxon>Cycloclasticus</taxon>
    </lineage>
</organism>
<dbReference type="EMBL" id="ASHL01000002">
    <property type="protein sequence ID" value="EPD13589.1"/>
    <property type="molecule type" value="Genomic_DNA"/>
</dbReference>
<feature type="domain" description="tRNA pseudouridylate synthase B C-terminal" evidence="7">
    <location>
        <begin position="182"/>
        <end position="241"/>
    </location>
</feature>
<dbReference type="FunFam" id="3.30.2350.10:FF:000011">
    <property type="entry name" value="tRNA pseudouridine synthase B"/>
    <property type="match status" value="1"/>
</dbReference>
<evidence type="ECO:0000313" key="9">
    <source>
        <dbReference type="Proteomes" id="UP000015462"/>
    </source>
</evidence>
<evidence type="ECO:0000256" key="2">
    <source>
        <dbReference type="ARBA" id="ARBA00005642"/>
    </source>
</evidence>
<dbReference type="Gene3D" id="3.30.2350.10">
    <property type="entry name" value="Pseudouridine synthase"/>
    <property type="match status" value="1"/>
</dbReference>
<dbReference type="AlphaFoldDB" id="A0AB33Z2J2"/>
<evidence type="ECO:0000256" key="1">
    <source>
        <dbReference type="ARBA" id="ARBA00000385"/>
    </source>
</evidence>
<dbReference type="HAMAP" id="MF_01080">
    <property type="entry name" value="TruB_bact"/>
    <property type="match status" value="1"/>
</dbReference>
<evidence type="ECO:0000259" key="7">
    <source>
        <dbReference type="Pfam" id="PF16198"/>
    </source>
</evidence>
<evidence type="ECO:0000256" key="3">
    <source>
        <dbReference type="ARBA" id="ARBA00022694"/>
    </source>
</evidence>
<gene>
    <name evidence="5" type="primary">truB</name>
    <name evidence="8" type="ORF">L196_03611</name>
</gene>
<evidence type="ECO:0000313" key="8">
    <source>
        <dbReference type="EMBL" id="EPD13589.1"/>
    </source>
</evidence>
<accession>A0AB33Z2J2</accession>
<feature type="domain" description="Pseudouridine synthase II N-terminal" evidence="6">
    <location>
        <begin position="33"/>
        <end position="181"/>
    </location>
</feature>
<dbReference type="RefSeq" id="WP_016389997.1">
    <property type="nucleotide sequence ID" value="NZ_KE646806.1"/>
</dbReference>
<comment type="catalytic activity">
    <reaction evidence="1 5">
        <text>uridine(55) in tRNA = pseudouridine(55) in tRNA</text>
        <dbReference type="Rhea" id="RHEA:42532"/>
        <dbReference type="Rhea" id="RHEA-COMP:10101"/>
        <dbReference type="Rhea" id="RHEA-COMP:10102"/>
        <dbReference type="ChEBI" id="CHEBI:65314"/>
        <dbReference type="ChEBI" id="CHEBI:65315"/>
        <dbReference type="EC" id="5.4.99.25"/>
    </reaction>
</comment>
<dbReference type="GO" id="GO:0031119">
    <property type="term" value="P:tRNA pseudouridine synthesis"/>
    <property type="evidence" value="ECO:0007669"/>
    <property type="project" value="UniProtKB-UniRule"/>
</dbReference>
<dbReference type="NCBIfam" id="TIGR00431">
    <property type="entry name" value="TruB"/>
    <property type="match status" value="1"/>
</dbReference>
<reference evidence="8 9" key="1">
    <citation type="journal article" date="2013" name="Genome Announc.">
        <title>Genome Sequence of the Pyrene- and Fluoranthene-Degrading Bacterium Cycloclasticus sp. Strain PY97M.</title>
        <authorList>
            <person name="Cui Z."/>
            <person name="Xu G."/>
            <person name="Li Q."/>
            <person name="Gao W."/>
            <person name="Zheng L."/>
        </authorList>
    </citation>
    <scope>NUCLEOTIDE SEQUENCE [LARGE SCALE GENOMIC DNA]</scope>
    <source>
        <strain evidence="8 9">PY97M</strain>
    </source>
</reference>
<comment type="caution">
    <text evidence="8">The sequence shown here is derived from an EMBL/GenBank/DDBJ whole genome shotgun (WGS) entry which is preliminary data.</text>
</comment>
<dbReference type="CDD" id="cd02573">
    <property type="entry name" value="PseudoU_synth_EcTruB"/>
    <property type="match status" value="1"/>
</dbReference>
<keyword evidence="3 5" id="KW-0819">tRNA processing</keyword>
<dbReference type="InterPro" id="IPR014780">
    <property type="entry name" value="tRNA_psdUridine_synth_TruB"/>
</dbReference>
<dbReference type="EC" id="5.4.99.25" evidence="5"/>
<protein>
    <recommendedName>
        <fullName evidence="5">tRNA pseudouridine synthase B</fullName>
        <ecNumber evidence="5">5.4.99.25</ecNumber>
    </recommendedName>
    <alternativeName>
        <fullName evidence="5">tRNA pseudouridine(55) synthase</fullName>
        <shortName evidence="5">Psi55 synthase</shortName>
    </alternativeName>
    <alternativeName>
        <fullName evidence="5">tRNA pseudouridylate synthase</fullName>
    </alternativeName>
    <alternativeName>
        <fullName evidence="5">tRNA-uridine isomerase</fullName>
    </alternativeName>
</protein>
<dbReference type="Pfam" id="PF16198">
    <property type="entry name" value="TruB_C_2"/>
    <property type="match status" value="1"/>
</dbReference>
<dbReference type="InterPro" id="IPR002501">
    <property type="entry name" value="PsdUridine_synth_N"/>
</dbReference>
<evidence type="ECO:0000256" key="5">
    <source>
        <dbReference type="HAMAP-Rule" id="MF_01080"/>
    </source>
</evidence>
<sequence>MSERKKKGRDISGILILDKPLHISSSRAVQIIKRLYGAKKVGHTGSLDPLASGVLPICLGHATKVSQYLLASDKTYQFTMRLGQTTTTGDVEGEVLAERPVPSINKNDLNLILETFSGKIKQIPPMYSALKHNGRRLYDIARAGQVVPRPAREVTINSLSLLSQSEETLTFEVSCTKGTYVRTLAEDIGKQLGCGAHVTFLRRLKTGPFDLNDAVTIEQLEADKGDLASLDCQLNSLDLALQQYPIINCNDKAVSDLCLGRQIYVDGLENSPIIRLNDPKGNIFGLGKWSEGNYLAPIRIFA</sequence>
<dbReference type="GO" id="GO:0160148">
    <property type="term" value="F:tRNA pseudouridine(55) synthase activity"/>
    <property type="evidence" value="ECO:0007669"/>
    <property type="project" value="UniProtKB-EC"/>
</dbReference>
<comment type="function">
    <text evidence="5">Responsible for synthesis of pseudouridine from uracil-55 in the psi GC loop of transfer RNAs.</text>
</comment>
<dbReference type="Proteomes" id="UP000015462">
    <property type="component" value="Unassembled WGS sequence"/>
</dbReference>
<dbReference type="GO" id="GO:0003723">
    <property type="term" value="F:RNA binding"/>
    <property type="evidence" value="ECO:0007669"/>
    <property type="project" value="InterPro"/>
</dbReference>